<dbReference type="AlphaFoldDB" id="A0A7C3VIB2"/>
<dbReference type="EMBL" id="DSPX01000143">
    <property type="protein sequence ID" value="HGG01779.1"/>
    <property type="molecule type" value="Genomic_DNA"/>
</dbReference>
<comment type="caution">
    <text evidence="1">The sequence shown here is derived from an EMBL/GenBank/DDBJ whole genome shotgun (WGS) entry which is preliminary data.</text>
</comment>
<protein>
    <submittedName>
        <fullName evidence="1">ATP-binding protein</fullName>
    </submittedName>
</protein>
<accession>A0A7C3VIB2</accession>
<dbReference type="InterPro" id="IPR027417">
    <property type="entry name" value="P-loop_NTPase"/>
</dbReference>
<gene>
    <name evidence="1" type="ORF">ENR15_14290</name>
</gene>
<sequence length="435" mass="49015">MALNIKEFYQVCNPSKTLLVTNPDDRRYYIDFASVRGGKIIEELRRTIVRLSPDEPTCQLFAGHIGCGKSTELVRLQAELAAANFTCIYFESSEDLEMADVDVTDILLAVARQVSDNLEMLGIVFQPVYFQELFREIVDFLQVPLDIPGGAGLGMGIAQIMVQTKASYRLRSRLRQYLEPRTSAILAAINSELIRPAIEQLKRQGSLGLVVIVDNLDRVDTRLLTNGRTQPEHLFIDRGEQLRKLECHIVWTIPLSLIFSGEIETLKNRLGGGVSPKVLPMVPVQQRDGSNCPEGMNLLQQMVLARAFPNLEPEQREELLLELVDAPATLERLCRASGGHVRNLLSLVYRCLQQQDPPFPRDCIEMAIRERAAELALAVSPQDWPLLQSVRDTKSIRDSANTLTLLRSLFVFEYRGAGGERWFDINPLLAEHHLL</sequence>
<dbReference type="SUPFAM" id="SSF52540">
    <property type="entry name" value="P-loop containing nucleoside triphosphate hydrolases"/>
    <property type="match status" value="1"/>
</dbReference>
<organism evidence="1">
    <name type="scientific">Planktothricoides sp. SpSt-374</name>
    <dbReference type="NCBI Taxonomy" id="2282167"/>
    <lineage>
        <taxon>Bacteria</taxon>
        <taxon>Bacillati</taxon>
        <taxon>Cyanobacteriota</taxon>
        <taxon>Cyanophyceae</taxon>
        <taxon>Oscillatoriophycideae</taxon>
        <taxon>Oscillatoriales</taxon>
        <taxon>Oscillatoriaceae</taxon>
        <taxon>Planktothricoides</taxon>
    </lineage>
</organism>
<reference evidence="1" key="1">
    <citation type="journal article" date="2020" name="mSystems">
        <title>Genome- and Community-Level Interaction Insights into Carbon Utilization and Element Cycling Functions of Hydrothermarchaeota in Hydrothermal Sediment.</title>
        <authorList>
            <person name="Zhou Z."/>
            <person name="Liu Y."/>
            <person name="Xu W."/>
            <person name="Pan J."/>
            <person name="Luo Z.H."/>
            <person name="Li M."/>
        </authorList>
    </citation>
    <scope>NUCLEOTIDE SEQUENCE [LARGE SCALE GENOMIC DNA]</scope>
    <source>
        <strain evidence="1">SpSt-374</strain>
    </source>
</reference>
<dbReference type="GO" id="GO:0005524">
    <property type="term" value="F:ATP binding"/>
    <property type="evidence" value="ECO:0007669"/>
    <property type="project" value="UniProtKB-KW"/>
</dbReference>
<keyword evidence="1" id="KW-0067">ATP-binding</keyword>
<name>A0A7C3VIB2_9CYAN</name>
<keyword evidence="1" id="KW-0547">Nucleotide-binding</keyword>
<evidence type="ECO:0000313" key="1">
    <source>
        <dbReference type="EMBL" id="HGG01779.1"/>
    </source>
</evidence>
<proteinExistence type="predicted"/>